<evidence type="ECO:0000313" key="4">
    <source>
        <dbReference type="Proteomes" id="UP000887563"/>
    </source>
</evidence>
<name>A0A914ND76_MELIC</name>
<dbReference type="Proteomes" id="UP000887563">
    <property type="component" value="Unplaced"/>
</dbReference>
<dbReference type="WBParaSite" id="Minc3s04183g35687">
    <property type="protein sequence ID" value="Minc3s04183g35687"/>
    <property type="gene ID" value="Minc3s04183g35687"/>
</dbReference>
<dbReference type="GO" id="GO:0016301">
    <property type="term" value="F:kinase activity"/>
    <property type="evidence" value="ECO:0007669"/>
    <property type="project" value="UniProtKB-KW"/>
</dbReference>
<protein>
    <submittedName>
        <fullName evidence="5">Carbohydrate kinase PfkB domain-containing protein</fullName>
    </submittedName>
</protein>
<accession>A0A914ND76</accession>
<dbReference type="InterPro" id="IPR029056">
    <property type="entry name" value="Ribokinase-like"/>
</dbReference>
<dbReference type="SUPFAM" id="SSF53613">
    <property type="entry name" value="Ribokinase-like"/>
    <property type="match status" value="1"/>
</dbReference>
<evidence type="ECO:0000313" key="5">
    <source>
        <dbReference type="WBParaSite" id="Minc3s04183g35687"/>
    </source>
</evidence>
<dbReference type="InterPro" id="IPR002173">
    <property type="entry name" value="Carboh/pur_kinase_PfkB_CS"/>
</dbReference>
<keyword evidence="4" id="KW-1185">Reference proteome</keyword>
<dbReference type="GO" id="GO:0006796">
    <property type="term" value="P:phosphate-containing compound metabolic process"/>
    <property type="evidence" value="ECO:0007669"/>
    <property type="project" value="UniProtKB-ARBA"/>
</dbReference>
<feature type="domain" description="Carbohydrate kinase PfkB" evidence="3">
    <location>
        <begin position="11"/>
        <end position="81"/>
    </location>
</feature>
<organism evidence="4 5">
    <name type="scientific">Meloidogyne incognita</name>
    <name type="common">Southern root-knot nematode worm</name>
    <name type="synonym">Oxyuris incognita</name>
    <dbReference type="NCBI Taxonomy" id="6306"/>
    <lineage>
        <taxon>Eukaryota</taxon>
        <taxon>Metazoa</taxon>
        <taxon>Ecdysozoa</taxon>
        <taxon>Nematoda</taxon>
        <taxon>Chromadorea</taxon>
        <taxon>Rhabditida</taxon>
        <taxon>Tylenchina</taxon>
        <taxon>Tylenchomorpha</taxon>
        <taxon>Tylenchoidea</taxon>
        <taxon>Meloidogynidae</taxon>
        <taxon>Meloidogyninae</taxon>
        <taxon>Meloidogyne</taxon>
        <taxon>Meloidogyne incognita group</taxon>
    </lineage>
</organism>
<dbReference type="Pfam" id="PF00294">
    <property type="entry name" value="PfkB"/>
    <property type="match status" value="1"/>
</dbReference>
<keyword evidence="1" id="KW-0808">Transferase</keyword>
<proteinExistence type="predicted"/>
<sequence length="135" mass="15059">MNFEQHMYERPKVVCIGSAIVDIEVLSTEETKESKKGEISYFPAEIKQRAGGVARNHAEALARLGIDVDLISAFGIDLNGDPDIGATFLFKKWEGLENLQRYTHRREQATIPPPNIPPPSIPPQKFFIILAGDVK</sequence>
<dbReference type="PROSITE" id="PS00583">
    <property type="entry name" value="PFKB_KINASES_1"/>
    <property type="match status" value="1"/>
</dbReference>
<evidence type="ECO:0000256" key="1">
    <source>
        <dbReference type="ARBA" id="ARBA00022679"/>
    </source>
</evidence>
<evidence type="ECO:0000259" key="3">
    <source>
        <dbReference type="Pfam" id="PF00294"/>
    </source>
</evidence>
<reference evidence="5" key="1">
    <citation type="submission" date="2022-11" db="UniProtKB">
        <authorList>
            <consortium name="WormBaseParasite"/>
        </authorList>
    </citation>
    <scope>IDENTIFICATION</scope>
</reference>
<dbReference type="Gene3D" id="3.40.1190.20">
    <property type="match status" value="1"/>
</dbReference>
<keyword evidence="2" id="KW-0418">Kinase</keyword>
<dbReference type="InterPro" id="IPR011611">
    <property type="entry name" value="PfkB_dom"/>
</dbReference>
<evidence type="ECO:0000256" key="2">
    <source>
        <dbReference type="ARBA" id="ARBA00022777"/>
    </source>
</evidence>
<dbReference type="AlphaFoldDB" id="A0A914ND76"/>